<name>A0A917TX48_9ACTN</name>
<dbReference type="AlphaFoldDB" id="A0A917TX48"/>
<dbReference type="EMBL" id="BMPI01000024">
    <property type="protein sequence ID" value="GGM41880.1"/>
    <property type="molecule type" value="Genomic_DNA"/>
</dbReference>
<evidence type="ECO:0000313" key="2">
    <source>
        <dbReference type="Proteomes" id="UP000642070"/>
    </source>
</evidence>
<dbReference type="Proteomes" id="UP000642070">
    <property type="component" value="Unassembled WGS sequence"/>
</dbReference>
<dbReference type="RefSeq" id="WP_190252280.1">
    <property type="nucleotide sequence ID" value="NZ_BMPI01000024.1"/>
</dbReference>
<evidence type="ECO:0000313" key="1">
    <source>
        <dbReference type="EMBL" id="GGM41880.1"/>
    </source>
</evidence>
<keyword evidence="2" id="KW-1185">Reference proteome</keyword>
<protein>
    <recommendedName>
        <fullName evidence="3">BON domain-containing protein</fullName>
    </recommendedName>
</protein>
<evidence type="ECO:0008006" key="3">
    <source>
        <dbReference type="Google" id="ProtNLM"/>
    </source>
</evidence>
<proteinExistence type="predicted"/>
<organism evidence="1 2">
    <name type="scientific">Dactylosporangium sucinum</name>
    <dbReference type="NCBI Taxonomy" id="1424081"/>
    <lineage>
        <taxon>Bacteria</taxon>
        <taxon>Bacillati</taxon>
        <taxon>Actinomycetota</taxon>
        <taxon>Actinomycetes</taxon>
        <taxon>Micromonosporales</taxon>
        <taxon>Micromonosporaceae</taxon>
        <taxon>Dactylosporangium</taxon>
    </lineage>
</organism>
<gene>
    <name evidence="1" type="ORF">GCM10007977_049280</name>
</gene>
<reference evidence="1" key="2">
    <citation type="submission" date="2020-09" db="EMBL/GenBank/DDBJ databases">
        <authorList>
            <person name="Sun Q."/>
            <person name="Ohkuma M."/>
        </authorList>
    </citation>
    <scope>NUCLEOTIDE SEQUENCE</scope>
    <source>
        <strain evidence="1">JCM 19831</strain>
    </source>
</reference>
<comment type="caution">
    <text evidence="1">The sequence shown here is derived from an EMBL/GenBank/DDBJ whole genome shotgun (WGS) entry which is preliminary data.</text>
</comment>
<accession>A0A917TX48</accession>
<reference evidence="1" key="1">
    <citation type="journal article" date="2014" name="Int. J. Syst. Evol. Microbiol.">
        <title>Complete genome sequence of Corynebacterium casei LMG S-19264T (=DSM 44701T), isolated from a smear-ripened cheese.</title>
        <authorList>
            <consortium name="US DOE Joint Genome Institute (JGI-PGF)"/>
            <person name="Walter F."/>
            <person name="Albersmeier A."/>
            <person name="Kalinowski J."/>
            <person name="Ruckert C."/>
        </authorList>
    </citation>
    <scope>NUCLEOTIDE SEQUENCE</scope>
    <source>
        <strain evidence="1">JCM 19831</strain>
    </source>
</reference>
<sequence length="82" mass="9282">MTVDQYVESELQHLLAEDERITEQGIRFVRTEGGGISLVGEVESAERRDTICRVVSEAFPELPVRCNIGVTRVHEPEEVEEL</sequence>